<feature type="domain" description="Phospholipid/glycerol acyltransferase" evidence="5">
    <location>
        <begin position="118"/>
        <end position="242"/>
    </location>
</feature>
<dbReference type="GO" id="GO:0005783">
    <property type="term" value="C:endoplasmic reticulum"/>
    <property type="evidence" value="ECO:0007669"/>
    <property type="project" value="TreeGrafter"/>
</dbReference>
<keyword evidence="4" id="KW-0472">Membrane</keyword>
<gene>
    <name evidence="6" type="primary">Cre-acl-12</name>
    <name evidence="6" type="ORF">CRE_00066</name>
</gene>
<evidence type="ECO:0000313" key="7">
    <source>
        <dbReference type="Proteomes" id="UP000008281"/>
    </source>
</evidence>
<dbReference type="SUPFAM" id="SSF69593">
    <property type="entry name" value="Glycerol-3-phosphate (1)-acyltransferase"/>
    <property type="match status" value="1"/>
</dbReference>
<proteinExistence type="inferred from homology"/>
<dbReference type="OMA" id="TPLGVMW"/>
<keyword evidence="7" id="KW-1185">Reference proteome</keyword>
<dbReference type="GO" id="GO:0036149">
    <property type="term" value="P:phosphatidylinositol acyl-chain remodeling"/>
    <property type="evidence" value="ECO:0007669"/>
    <property type="project" value="TreeGrafter"/>
</dbReference>
<dbReference type="SMART" id="SM00563">
    <property type="entry name" value="PlsC"/>
    <property type="match status" value="1"/>
</dbReference>
<sequence length="407" mass="46816">MLKSGLIETDDQKVGVRVANIDGSERADNTHMIEIRRIIQLVGATYFFFMTIWVVPVACVITVSMLFPLMFFSVPMFNYLEHKLCGMVNAHWNAVAVFCGTTVTEYGTNLSSYAEEKCLLLANHLGLLDHFVLMQSLNEKGSIRSRWMWVIYNIWKYTPLGVMWTSHGNFFVNGGASKRDSVINAFRDHLKNSYYKYDFGWVIMYPEGSRFYLVKKTGRSFAEKNNLKPLDNCVYPRTGAAHAVLDVLGPADGEIINVHFPFNTVYFTDSFTLSRCGKGAPIKYIIDATIGYRRGVVPDISDAMMGDWATVDTPDFAVHYDVIPVKKEWADEEKLKEFLYERYAIKDKLLAEFYKTGSFPGKQTKIVPNNYEMSLAQVFWGTLYYAHYYYWLRPLIVYGWTSFISMF</sequence>
<dbReference type="GO" id="GO:0016746">
    <property type="term" value="F:acyltransferase activity"/>
    <property type="evidence" value="ECO:0007669"/>
    <property type="project" value="UniProtKB-KW"/>
</dbReference>
<dbReference type="InterPro" id="IPR002123">
    <property type="entry name" value="Plipid/glycerol_acylTrfase"/>
</dbReference>
<keyword evidence="4" id="KW-1133">Transmembrane helix</keyword>
<dbReference type="Proteomes" id="UP000008281">
    <property type="component" value="Unassembled WGS sequence"/>
</dbReference>
<dbReference type="AlphaFoldDB" id="E3LCV9"/>
<keyword evidence="2" id="KW-0808">Transferase</keyword>
<reference evidence="6" key="1">
    <citation type="submission" date="2007-07" db="EMBL/GenBank/DDBJ databases">
        <title>PCAP assembly of the Caenorhabditis remanei genome.</title>
        <authorList>
            <consortium name="The Caenorhabditis remanei Sequencing Consortium"/>
            <person name="Wilson R.K."/>
        </authorList>
    </citation>
    <scope>NUCLEOTIDE SEQUENCE [LARGE SCALE GENOMIC DNA]</scope>
    <source>
        <strain evidence="6">PB4641</strain>
    </source>
</reference>
<evidence type="ECO:0000256" key="3">
    <source>
        <dbReference type="ARBA" id="ARBA00023315"/>
    </source>
</evidence>
<evidence type="ECO:0000256" key="1">
    <source>
        <dbReference type="ARBA" id="ARBA00008655"/>
    </source>
</evidence>
<evidence type="ECO:0000313" key="6">
    <source>
        <dbReference type="EMBL" id="EFO82759.1"/>
    </source>
</evidence>
<dbReference type="eggNOG" id="KOG1505">
    <property type="taxonomic scope" value="Eukaryota"/>
</dbReference>
<dbReference type="InParanoid" id="E3LCV9"/>
<dbReference type="EMBL" id="DS268407">
    <property type="protein sequence ID" value="EFO82759.1"/>
    <property type="molecule type" value="Genomic_DNA"/>
</dbReference>
<keyword evidence="3" id="KW-0012">Acyltransferase</keyword>
<protein>
    <submittedName>
        <fullName evidence="6">CRE-ACL-12 protein</fullName>
    </submittedName>
</protein>
<dbReference type="PANTHER" id="PTHR10983">
    <property type="entry name" value="1-ACYLGLYCEROL-3-PHOSPHATE ACYLTRANSFERASE-RELATED"/>
    <property type="match status" value="1"/>
</dbReference>
<keyword evidence="4" id="KW-0812">Transmembrane</keyword>
<dbReference type="PANTHER" id="PTHR10983:SF14">
    <property type="entry name" value="1-ACYL-SN-GLYCEROL-3-PHOSPHATE ACYLTRANSFERASE ACL-12-RELATED"/>
    <property type="match status" value="1"/>
</dbReference>
<dbReference type="STRING" id="31234.E3LCV9"/>
<evidence type="ECO:0000259" key="5">
    <source>
        <dbReference type="SMART" id="SM00563"/>
    </source>
</evidence>
<feature type="transmembrane region" description="Helical" evidence="4">
    <location>
        <begin position="46"/>
        <end position="72"/>
    </location>
</feature>
<evidence type="ECO:0000256" key="2">
    <source>
        <dbReference type="ARBA" id="ARBA00022679"/>
    </source>
</evidence>
<dbReference type="OrthoDB" id="5920068at2759"/>
<comment type="similarity">
    <text evidence="1">Belongs to the 1-acyl-sn-glycerol-3-phosphate acyltransferase family.</text>
</comment>
<accession>E3LCV9</accession>
<dbReference type="FunCoup" id="E3LCV9">
    <property type="interactions" value="67"/>
</dbReference>
<dbReference type="Pfam" id="PF01553">
    <property type="entry name" value="Acyltransferase"/>
    <property type="match status" value="1"/>
</dbReference>
<dbReference type="InterPro" id="IPR032098">
    <property type="entry name" value="Acyltransf_C"/>
</dbReference>
<dbReference type="Pfam" id="PF16076">
    <property type="entry name" value="Acyltransf_C"/>
    <property type="match status" value="1"/>
</dbReference>
<organism evidence="7">
    <name type="scientific">Caenorhabditis remanei</name>
    <name type="common">Caenorhabditis vulgaris</name>
    <dbReference type="NCBI Taxonomy" id="31234"/>
    <lineage>
        <taxon>Eukaryota</taxon>
        <taxon>Metazoa</taxon>
        <taxon>Ecdysozoa</taxon>
        <taxon>Nematoda</taxon>
        <taxon>Chromadorea</taxon>
        <taxon>Rhabditida</taxon>
        <taxon>Rhabditina</taxon>
        <taxon>Rhabditomorpha</taxon>
        <taxon>Rhabditoidea</taxon>
        <taxon>Rhabditidae</taxon>
        <taxon>Peloderinae</taxon>
        <taxon>Caenorhabditis</taxon>
    </lineage>
</organism>
<dbReference type="HOGENOM" id="CLU_046804_0_0_1"/>
<name>E3LCV9_CAERE</name>
<evidence type="ECO:0000256" key="4">
    <source>
        <dbReference type="SAM" id="Phobius"/>
    </source>
</evidence>